<dbReference type="Proteomes" id="UP000075920">
    <property type="component" value="Unassembled WGS sequence"/>
</dbReference>
<evidence type="ECO:0000313" key="2">
    <source>
        <dbReference type="EnsemblMetazoa" id="AMIN000242-PA"/>
    </source>
</evidence>
<dbReference type="EnsemblMetazoa" id="AMIN000242-RA">
    <property type="protein sequence ID" value="AMIN000242-PA"/>
    <property type="gene ID" value="AMIN000242"/>
</dbReference>
<protein>
    <submittedName>
        <fullName evidence="2">Uncharacterized protein</fullName>
    </submittedName>
</protein>
<keyword evidence="1" id="KW-0812">Transmembrane</keyword>
<reference evidence="2" key="2">
    <citation type="submission" date="2020-05" db="UniProtKB">
        <authorList>
            <consortium name="EnsemblMetazoa"/>
        </authorList>
    </citation>
    <scope>IDENTIFICATION</scope>
    <source>
        <strain evidence="2">MINIMUS1</strain>
    </source>
</reference>
<keyword evidence="1" id="KW-1133">Transmembrane helix</keyword>
<evidence type="ECO:0000256" key="1">
    <source>
        <dbReference type="SAM" id="Phobius"/>
    </source>
</evidence>
<dbReference type="VEuPathDB" id="VectorBase:AMIN000242"/>
<reference evidence="3" key="1">
    <citation type="submission" date="2013-03" db="EMBL/GenBank/DDBJ databases">
        <title>The Genome Sequence of Anopheles minimus MINIMUS1.</title>
        <authorList>
            <consortium name="The Broad Institute Genomics Platform"/>
            <person name="Neafsey D.E."/>
            <person name="Walton C."/>
            <person name="Walker B."/>
            <person name="Young S.K."/>
            <person name="Zeng Q."/>
            <person name="Gargeya S."/>
            <person name="Fitzgerald M."/>
            <person name="Haas B."/>
            <person name="Abouelleil A."/>
            <person name="Allen A.W."/>
            <person name="Alvarado L."/>
            <person name="Arachchi H.M."/>
            <person name="Berlin A.M."/>
            <person name="Chapman S.B."/>
            <person name="Gainer-Dewar J."/>
            <person name="Goldberg J."/>
            <person name="Griggs A."/>
            <person name="Gujja S."/>
            <person name="Hansen M."/>
            <person name="Howarth C."/>
            <person name="Imamovic A."/>
            <person name="Ireland A."/>
            <person name="Larimer J."/>
            <person name="McCowan C."/>
            <person name="Murphy C."/>
            <person name="Pearson M."/>
            <person name="Poon T.W."/>
            <person name="Priest M."/>
            <person name="Roberts A."/>
            <person name="Saif S."/>
            <person name="Shea T."/>
            <person name="Sisk P."/>
            <person name="Sykes S."/>
            <person name="Wortman J."/>
            <person name="Nusbaum C."/>
            <person name="Birren B."/>
        </authorList>
    </citation>
    <scope>NUCLEOTIDE SEQUENCE [LARGE SCALE GENOMIC DNA]</scope>
    <source>
        <strain evidence="3">MINIMUS1</strain>
    </source>
</reference>
<dbReference type="AlphaFoldDB" id="A0A182VQB3"/>
<feature type="transmembrane region" description="Helical" evidence="1">
    <location>
        <begin position="7"/>
        <end position="30"/>
    </location>
</feature>
<keyword evidence="3" id="KW-1185">Reference proteome</keyword>
<organism evidence="2 3">
    <name type="scientific">Anopheles minimus</name>
    <dbReference type="NCBI Taxonomy" id="112268"/>
    <lineage>
        <taxon>Eukaryota</taxon>
        <taxon>Metazoa</taxon>
        <taxon>Ecdysozoa</taxon>
        <taxon>Arthropoda</taxon>
        <taxon>Hexapoda</taxon>
        <taxon>Insecta</taxon>
        <taxon>Pterygota</taxon>
        <taxon>Neoptera</taxon>
        <taxon>Endopterygota</taxon>
        <taxon>Diptera</taxon>
        <taxon>Nematocera</taxon>
        <taxon>Culicoidea</taxon>
        <taxon>Culicidae</taxon>
        <taxon>Anophelinae</taxon>
        <taxon>Anopheles</taxon>
    </lineage>
</organism>
<name>A0A182VQB3_9DIPT</name>
<proteinExistence type="predicted"/>
<dbReference type="PANTHER" id="PTHR39948">
    <property type="entry name" value="GEO11419P1"/>
    <property type="match status" value="1"/>
</dbReference>
<keyword evidence="1" id="KW-0472">Membrane</keyword>
<sequence>MANVLWSIIWLIVLVVVGFWVALFCAGWYVFVYPLTVCVPQLSGISDILLAGVQFTHYCAKSMMDGRSLF</sequence>
<accession>A0A182VQB3</accession>
<evidence type="ECO:0000313" key="3">
    <source>
        <dbReference type="Proteomes" id="UP000075920"/>
    </source>
</evidence>
<dbReference type="PANTHER" id="PTHR39948:SF1">
    <property type="entry name" value="GEO11419P1"/>
    <property type="match status" value="1"/>
</dbReference>